<reference evidence="3" key="1">
    <citation type="submission" date="2015-09" db="EMBL/GenBank/DDBJ databases">
        <authorList>
            <consortium name="Pathogen Informatics"/>
        </authorList>
    </citation>
    <scope>NUCLEOTIDE SEQUENCE [LARGE SCALE GENOMIC DNA]</scope>
    <source>
        <strain evidence="3">Lake Konstanz</strain>
    </source>
</reference>
<evidence type="ECO:0000313" key="2">
    <source>
        <dbReference type="EMBL" id="CUG94209.1"/>
    </source>
</evidence>
<evidence type="ECO:0000313" key="3">
    <source>
        <dbReference type="Proteomes" id="UP000051952"/>
    </source>
</evidence>
<evidence type="ECO:0008006" key="4">
    <source>
        <dbReference type="Google" id="ProtNLM"/>
    </source>
</evidence>
<protein>
    <recommendedName>
        <fullName evidence="4">Ankyrin repeat protein</fullName>
    </recommendedName>
</protein>
<dbReference type="InterPro" id="IPR036770">
    <property type="entry name" value="Ankyrin_rpt-contain_sf"/>
</dbReference>
<feature type="region of interest" description="Disordered" evidence="1">
    <location>
        <begin position="391"/>
        <end position="413"/>
    </location>
</feature>
<name>A0A0S4JRS5_BODSA</name>
<dbReference type="VEuPathDB" id="TriTrypDB:BSAL_47040c"/>
<feature type="compositionally biased region" description="Polar residues" evidence="1">
    <location>
        <begin position="401"/>
        <end position="410"/>
    </location>
</feature>
<dbReference type="AlphaFoldDB" id="A0A0S4JRS5"/>
<accession>A0A0S4JRS5</accession>
<dbReference type="EMBL" id="CYKH01002227">
    <property type="protein sequence ID" value="CUG94209.1"/>
    <property type="molecule type" value="Genomic_DNA"/>
</dbReference>
<dbReference type="Proteomes" id="UP000051952">
    <property type="component" value="Unassembled WGS sequence"/>
</dbReference>
<organism evidence="2 3">
    <name type="scientific">Bodo saltans</name>
    <name type="common">Flagellated protozoan</name>
    <dbReference type="NCBI Taxonomy" id="75058"/>
    <lineage>
        <taxon>Eukaryota</taxon>
        <taxon>Discoba</taxon>
        <taxon>Euglenozoa</taxon>
        <taxon>Kinetoplastea</taxon>
        <taxon>Metakinetoplastina</taxon>
        <taxon>Eubodonida</taxon>
        <taxon>Bodonidae</taxon>
        <taxon>Bodo</taxon>
    </lineage>
</organism>
<gene>
    <name evidence="2" type="ORF">BSAL_47040c</name>
</gene>
<dbReference type="Gene3D" id="1.25.40.20">
    <property type="entry name" value="Ankyrin repeat-containing domain"/>
    <property type="match status" value="1"/>
</dbReference>
<sequence>MAKQSNAVNPAAVILASSDAIPATAQPATSLSPITLTREVGDTDVITIVKKIAAGQGSVEELKRVLDDRPSIVNLSNVRGITPLMVICSAPNPPTSSANKSAPSGSRAEVVKLLVEYGGNPYLSNSAGLNSFDCAPEGLIREEVVAAVLAHRLENESRVKSIAPLSASRLMKRAAEDTGTGVFSNVAKHCLYFSYKGGIFMWDVVRDIEHSIYQPRDHHASYNALDGELGQFERKRSFVAHGGLDSSYDPSKGEELAKKLKSLEQQIPLVTNFSVVSGLESQKTPVSQRGVSEWILCNTGALLEVRVDEHGVKLRQGRGGAGGRRKSQVCGGTADYPEGMTPHVNVHPTGGVRFTKRLDAGQVCCAADGTFGTIAYVVAAKAAPIPRLQQAAAPHTPQHRGFNTSPSTTLGGDRDCLSPISPADSVRGRSPVDDSVTFRDAFSDNAAASHRGDNPAVGFGGTEPMGRAARLSRWGALPALQEGLLRLQRGNLRGVLPRPPLPVLCPRIRRISSLKRHRSMFSHRTVLCSGCCSSGTCRLKMGSTTA</sequence>
<dbReference type="SUPFAM" id="SSF48403">
    <property type="entry name" value="Ankyrin repeat"/>
    <property type="match status" value="1"/>
</dbReference>
<evidence type="ECO:0000256" key="1">
    <source>
        <dbReference type="SAM" id="MobiDB-lite"/>
    </source>
</evidence>
<keyword evidence="3" id="KW-1185">Reference proteome</keyword>
<proteinExistence type="predicted"/>